<dbReference type="GO" id="GO:0016020">
    <property type="term" value="C:membrane"/>
    <property type="evidence" value="ECO:0007669"/>
    <property type="project" value="UniProtKB-SubCell"/>
</dbReference>
<dbReference type="FunFam" id="1.10.238.10:FF:000073">
    <property type="entry name" value="calcineurin B-like protein 3"/>
    <property type="match status" value="1"/>
</dbReference>
<dbReference type="GO" id="GO:0019900">
    <property type="term" value="F:kinase binding"/>
    <property type="evidence" value="ECO:0007669"/>
    <property type="project" value="UniProtKB-UniRule"/>
</dbReference>
<name>A0A9D3VAL1_9ROSI</name>
<dbReference type="Gene3D" id="1.10.238.10">
    <property type="entry name" value="EF-hand"/>
    <property type="match status" value="2"/>
</dbReference>
<protein>
    <recommendedName>
        <fullName evidence="4">Calcineurin B-like protein</fullName>
    </recommendedName>
</protein>
<evidence type="ECO:0000313" key="7">
    <source>
        <dbReference type="Proteomes" id="UP000828251"/>
    </source>
</evidence>
<evidence type="ECO:0000256" key="2">
    <source>
        <dbReference type="ARBA" id="ARBA00022837"/>
    </source>
</evidence>
<reference evidence="6 7" key="1">
    <citation type="journal article" date="2021" name="Plant Biotechnol. J.">
        <title>Multi-omics assisted identification of the key and species-specific regulatory components of drought-tolerant mechanisms in Gossypium stocksii.</title>
        <authorList>
            <person name="Yu D."/>
            <person name="Ke L."/>
            <person name="Zhang D."/>
            <person name="Wu Y."/>
            <person name="Sun Y."/>
            <person name="Mei J."/>
            <person name="Sun J."/>
            <person name="Sun Y."/>
        </authorList>
    </citation>
    <scope>NUCLEOTIDE SEQUENCE [LARGE SCALE GENOMIC DNA]</scope>
    <source>
        <strain evidence="7">cv. E1</strain>
        <tissue evidence="6">Leaf</tissue>
    </source>
</reference>
<keyword evidence="1 4" id="KW-0677">Repeat</keyword>
<feature type="domain" description="EF-hand" evidence="5">
    <location>
        <begin position="292"/>
        <end position="327"/>
    </location>
</feature>
<dbReference type="Pfam" id="PF13202">
    <property type="entry name" value="EF-hand_5"/>
    <property type="match status" value="1"/>
</dbReference>
<dbReference type="OrthoDB" id="191686at2759"/>
<comment type="subcellular location">
    <subcellularLocation>
        <location evidence="4">Membrane</location>
    </subcellularLocation>
</comment>
<dbReference type="PROSITE" id="PS50222">
    <property type="entry name" value="EF_HAND_2"/>
    <property type="match status" value="6"/>
</dbReference>
<dbReference type="Proteomes" id="UP000828251">
    <property type="component" value="Unassembled WGS sequence"/>
</dbReference>
<feature type="domain" description="EF-hand" evidence="5">
    <location>
        <begin position="336"/>
        <end position="371"/>
    </location>
</feature>
<accession>A0A9D3VAL1</accession>
<comment type="function">
    <text evidence="4">Acts as a calcium sensor. CBL proteins interact with CIPK serine-threonine protein kinases. Binding of a CBL protein to the regulatory NAF domain of a CIPK protein lead to the activation of the kinase in a calcium-dependent manner.</text>
</comment>
<dbReference type="EMBL" id="JAIQCV010000008">
    <property type="protein sequence ID" value="KAH1075219.1"/>
    <property type="molecule type" value="Genomic_DNA"/>
</dbReference>
<dbReference type="Pfam" id="PF00036">
    <property type="entry name" value="EF-hand_1"/>
    <property type="match status" value="1"/>
</dbReference>
<evidence type="ECO:0000313" key="6">
    <source>
        <dbReference type="EMBL" id="KAH1075219.1"/>
    </source>
</evidence>
<evidence type="ECO:0000256" key="3">
    <source>
        <dbReference type="ARBA" id="ARBA00023774"/>
    </source>
</evidence>
<proteinExistence type="inferred from homology"/>
<keyword evidence="2 4" id="KW-0106">Calcium</keyword>
<keyword evidence="4" id="KW-0479">Metal-binding</keyword>
<comment type="similarity">
    <text evidence="3 4">Belongs to the calcineurin regulatory subunit family.</text>
</comment>
<keyword evidence="4" id="KW-0472">Membrane</keyword>
<sequence>MGCFCLKKVRNKSGYKDPTILASETPFTVNEVKALYDLFKRVSSSIIDDGLIHKEEFQHAVFRNSSKQNLFADRVFDLFDVKHNGVIEFGEFVRSLSVFHPNAPIADKIAFLFRLYDLRQTGYIEGEELKEMLLALLGESDLLLSNDMVEMIVEKAMVEADSKGDGKIDEEEWREFVKNNPSVLKNMTLPYLKDLTSLAFPSFVLNNEAEIMGCVCMKYRVKYEDPTILAAETCFNETEVKALYELFRQLSSSVVDDGYISKMFRLFDANNDGFIGFGEFVRSLSIFHPDAPRSDKVAFAFQLYDIWQTGFIEPEEVKEMILALLNESNMVLSDDVIDVIVSKTFKDADSNKDGKIDMKEWDEFVARNPILMKNMTIPHLMDLT</sequence>
<dbReference type="PRINTS" id="PR00450">
    <property type="entry name" value="RECOVERIN"/>
</dbReference>
<dbReference type="PANTHER" id="PTHR23056">
    <property type="entry name" value="CALCINEURIN B"/>
    <property type="match status" value="1"/>
</dbReference>
<dbReference type="GO" id="GO:0019722">
    <property type="term" value="P:calcium-mediated signaling"/>
    <property type="evidence" value="ECO:0007669"/>
    <property type="project" value="UniProtKB-UniRule"/>
</dbReference>
<dbReference type="Pfam" id="PF13499">
    <property type="entry name" value="EF-hand_7"/>
    <property type="match status" value="2"/>
</dbReference>
<dbReference type="GO" id="GO:0005509">
    <property type="term" value="F:calcium ion binding"/>
    <property type="evidence" value="ECO:0007669"/>
    <property type="project" value="UniProtKB-UniRule"/>
</dbReference>
<evidence type="ECO:0000259" key="5">
    <source>
        <dbReference type="PROSITE" id="PS50222"/>
    </source>
</evidence>
<dbReference type="PROSITE" id="PS00018">
    <property type="entry name" value="EF_HAND_1"/>
    <property type="match status" value="2"/>
</dbReference>
<dbReference type="InterPro" id="IPR045198">
    <property type="entry name" value="CNBL1-10"/>
</dbReference>
<dbReference type="SUPFAM" id="SSF47473">
    <property type="entry name" value="EF-hand"/>
    <property type="match status" value="2"/>
</dbReference>
<comment type="caution">
    <text evidence="6">The sequence shown here is derived from an EMBL/GenBank/DDBJ whole genome shotgun (WGS) entry which is preliminary data.</text>
</comment>
<feature type="domain" description="EF-hand" evidence="5">
    <location>
        <begin position="104"/>
        <end position="139"/>
    </location>
</feature>
<dbReference type="InterPro" id="IPR011992">
    <property type="entry name" value="EF-hand-dom_pair"/>
</dbReference>
<keyword evidence="7" id="KW-1185">Reference proteome</keyword>
<dbReference type="InterPro" id="IPR002048">
    <property type="entry name" value="EF_hand_dom"/>
</dbReference>
<comment type="subunit">
    <text evidence="4">Homodimer. Interacts with CIPK.</text>
</comment>
<organism evidence="6 7">
    <name type="scientific">Gossypium stocksii</name>
    <dbReference type="NCBI Taxonomy" id="47602"/>
    <lineage>
        <taxon>Eukaryota</taxon>
        <taxon>Viridiplantae</taxon>
        <taxon>Streptophyta</taxon>
        <taxon>Embryophyta</taxon>
        <taxon>Tracheophyta</taxon>
        <taxon>Spermatophyta</taxon>
        <taxon>Magnoliopsida</taxon>
        <taxon>eudicotyledons</taxon>
        <taxon>Gunneridae</taxon>
        <taxon>Pentapetalae</taxon>
        <taxon>rosids</taxon>
        <taxon>malvids</taxon>
        <taxon>Malvales</taxon>
        <taxon>Malvaceae</taxon>
        <taxon>Malvoideae</taxon>
        <taxon>Gossypium</taxon>
    </lineage>
</organism>
<evidence type="ECO:0000256" key="1">
    <source>
        <dbReference type="ARBA" id="ARBA00022737"/>
    </source>
</evidence>
<evidence type="ECO:0000256" key="4">
    <source>
        <dbReference type="RuleBase" id="RU369080"/>
    </source>
</evidence>
<feature type="domain" description="EF-hand" evidence="5">
    <location>
        <begin position="255"/>
        <end position="290"/>
    </location>
</feature>
<dbReference type="SMART" id="SM00054">
    <property type="entry name" value="EFh"/>
    <property type="match status" value="6"/>
</dbReference>
<feature type="domain" description="EF-hand" evidence="5">
    <location>
        <begin position="67"/>
        <end position="102"/>
    </location>
</feature>
<dbReference type="InterPro" id="IPR018247">
    <property type="entry name" value="EF_Hand_1_Ca_BS"/>
</dbReference>
<gene>
    <name evidence="6" type="ORF">J1N35_027547</name>
</gene>
<feature type="domain" description="EF-hand" evidence="5">
    <location>
        <begin position="148"/>
        <end position="183"/>
    </location>
</feature>
<dbReference type="PANTHER" id="PTHR23056:SF147">
    <property type="entry name" value="CALCINEURIN B-LIKE PROTEIN 8"/>
    <property type="match status" value="1"/>
</dbReference>
<dbReference type="AlphaFoldDB" id="A0A9D3VAL1"/>